<proteinExistence type="predicted"/>
<dbReference type="InterPro" id="IPR038081">
    <property type="entry name" value="CalX-like_sf"/>
</dbReference>
<feature type="compositionally biased region" description="Low complexity" evidence="1">
    <location>
        <begin position="4148"/>
        <end position="4160"/>
    </location>
</feature>
<evidence type="ECO:0000313" key="2">
    <source>
        <dbReference type="EMBL" id="PKK89763.1"/>
    </source>
</evidence>
<protein>
    <submittedName>
        <fullName evidence="2">Uncharacterized protein</fullName>
    </submittedName>
</protein>
<reference evidence="2 3" key="1">
    <citation type="journal article" date="2017" name="ISME J.">
        <title>Potential for microbial H2 and metal transformations associated with novel bacteria and archaea in deep terrestrial subsurface sediments.</title>
        <authorList>
            <person name="Hernsdorf A.W."/>
            <person name="Amano Y."/>
            <person name="Miyakawa K."/>
            <person name="Ise K."/>
            <person name="Suzuki Y."/>
            <person name="Anantharaman K."/>
            <person name="Probst A."/>
            <person name="Burstein D."/>
            <person name="Thomas B.C."/>
            <person name="Banfield J.F."/>
        </authorList>
    </citation>
    <scope>NUCLEOTIDE SEQUENCE [LARGE SCALE GENOMIC DNA]</scope>
    <source>
        <strain evidence="2">HGW-Wallbacteria-1</strain>
    </source>
</reference>
<feature type="compositionally biased region" description="Gly residues" evidence="1">
    <location>
        <begin position="4161"/>
        <end position="4175"/>
    </location>
</feature>
<accession>A0A2N1PN32</accession>
<gene>
    <name evidence="2" type="ORF">CVV64_12605</name>
</gene>
<dbReference type="EMBL" id="PGXC01000012">
    <property type="protein sequence ID" value="PKK89763.1"/>
    <property type="molecule type" value="Genomic_DNA"/>
</dbReference>
<evidence type="ECO:0000256" key="1">
    <source>
        <dbReference type="SAM" id="MobiDB-lite"/>
    </source>
</evidence>
<evidence type="ECO:0000313" key="3">
    <source>
        <dbReference type="Proteomes" id="UP000233256"/>
    </source>
</evidence>
<dbReference type="Proteomes" id="UP000233256">
    <property type="component" value="Unassembled WGS sequence"/>
</dbReference>
<dbReference type="InterPro" id="IPR053786">
    <property type="entry name" value="LEPRxLL_CS"/>
</dbReference>
<dbReference type="NCBIfam" id="NF012209">
    <property type="entry name" value="LEPR-8K"/>
    <property type="match status" value="1"/>
</dbReference>
<sequence>MTKKFTLEALEKRILLSSDLLPAAQLSMLNSDAAQPLNDTGQNSPTLYEARNHALEELQRGNELVLFDEGAGSFDSDYGLASRSSASVAALATVDAAAVSQELINGLDAIRGKLSDIAAKFNLDSLSIPLIPSSLNSLFNLSGLTAGLQNSALPQIQAADTMENLVDTLKNSGFQIVGVEGGLSDLGIADTADGSLLHLKYSKEFITGAVVSPDYQGATLDQSNSSLLHGLTNYIDLLDSADWKNGLRVNLSLDLEMKVTDQGTFLLQGSGLKAHVTAAGNFTCTAALLGRTGTSIDAAANGLMDVFLNFDATAGPLNVTSLVSSPDQYVKPTAQGEVHTTMNFENGPAKLTYRADFTLTSDQIAMTTTEKADIGLFAKLTLPGLKTSVDGSPAIIDLTGTWEPVSGKWNLLGTASNLKLLGLEVNSFNVKIIAHSTDFQGTFTSDLTLDFLKTATGPVTADINGRFDNTSVTIDSVFDAGTIHFGKSSTLMEITGTKITFDITGDIAADTLGGKFDFTAITGSFMPGKTEFTASIIPNAGVAAGIFGNYDFGAGKIHFMAGKLDLSIGGLLSLSATTVFFDYDFSATGQQKVFTLSKMNLKIIAFDNAPVMDVTGLSIYNDGFNLDALVLDIPALHLGKFMTAGASTVNLSKVSFFLDTGLSGTMTFNVNDSVVLLPNLKGFTGAIKDSDAAETRPTGSVLPVADSDSVALNGILDLATGKMSVTADIIEISIEKLFLLRAAGGTFTFDPLSGARQDIFNIPQFDLQFEMLHRNGQPLLATGTSLVIGTEGFSLQDLLIPATGTSLGDIHIGNGKTGTEAANILLISDPRLELKGVKAGLTGTAASDGNTPVLGGTLIITAASAQLFPDRSDSKIKSGITSADQISPAIRGTFTLGEAGVTELSLRLDTVAFSVDNAFSFSMQGAILSPLADTLFAATGETQVTIPKFGVTGTMKGLEISHSGQFSALGLDIDATALEHRMGLANFLPMTISELGFAFLGDTDGDGIRDHGETFSLENFEFTLGGIFNLSSLEKHLPFKPYLQISDSAGTVHTITAEDQKFHFTMRVVDGTITPWHLPGITLGISEMKIGSLVSLQGEIILGGFDQGKWNGKVDGFMKVLENSHMKNLKAADGTATASGTLSASTYAVSSSSLMISALDNGITVKINNGSTFDITSGTLDISALFAFSFSLGDFLTFNNTSLAFTFNASFEFDTDFIAHKTEPFSFSMGDLGLQGSKFDSIAINLKNWLTIEADNGSLNFNPSAGENIADFGTLSAKTKLGLAGSVSNISIGADGSLKAADNLSISLALTDEFLGSIKWPKWIPIKPLDFSTLIYWTNFNSDHEDFKLVLSVEKIDLQIPNTKIGITGDIKGLELVVHDGLAYIDSITDIAFNVNGNLGEADIAGGVKLGMMRLDSSGNEIDANDRFTTVDKRVLYGMVDAEIKIVGYGFGLRFALCDYGPVSMNVFLGAPLVFGLATGLGIQKLNASINFDPQDLVDITEASQLAKLKLPADLTPLEWEKNVYASIRDLARNDQAGENVYAVMAKNFSIEGGITFYDLYTEELVELTADLRLDTSGRLLATGMLNVSSYLNADARIYIDLSKVPGDDRHSDVHPEPPTGSIMVYLDLPRINVVNTAPLSIYGDLILSGDPSQGMASLKVDGGIRFSLDDLFNVTVSGTAGLTVLTATATRDADAKLSIDGVVDVTGIGKALGLAGILEMEFINRVDSTTGETRSEMDLWGIMAMKPEKFPALEQIGLDADAIALYRLNLTSQARSVTLVIPGQPAAQTYIVPEKSAGMLIEGALAVKQAGKDWFGLHGSISIFESLSSADMIIDGELVVGPSDSIGTAAASDSAWFVFTALGYVHLDPLYGMAGEVNLTLKEGGSLGASMKKYLDMDGTFLFQYNLTGLAAEYTIPTAFESIIGKTGTITLPAAPVDILGNQTPDPEPWALIQATDARLTIHEVAHLSGDFQMVLSPELTEIKIHDRLKLGSYADPLFNLAVNGALRADSTGVAGALDVDLSTLKDITGTFTLDGTGKFLVNTTGSTVTIDGLTIPVRSDGNPYMVIKAEGSLHVNIPSSKALTIDGTHMFEVVSNADGPGYHLELTTVGKTTITSSGDNPVELFAFNTAGKGYVDETGLFAYLEYSDPNAAAIESAGGFNFLFPFAAIAVNTSFHDVDISSRTGNESQNNFPSTSDIVMKILKEGESATGLLVPSKVGATVKASGFLSIFKDFILKGEFTFTINDNIWSLEMDANLVVAATQIDAGKLFELPFQKTLKLTLPGIVINESLDLQKQHIKLANFELSGSADLIINTTKQAYDSPKVDAGPFASILLNQAELKAGGFTVNGSFSFFSNALSSLSVTSAYSVNLHIMGTRIFSASGSGQLHLGFDGFAARLKLENPDFAGISLQEDSQSDKEFCYLEVNTSASEMTFLDDGVSRTIAAGPRALVSIHAGLGLPGFDALEFRGDFDLNDKGMLTFDALAKSQLFGKTLTSFEVTGSLINNHTGVAGSLDLKEGADPIIDLPSSWGFSFGNAHRELSISFSVPHAGGSSSTDGASSAAGYSFSAADDSSVTDASVSILIKNQISIQLLKMDGLLELKWVRGKEFLLALGGSTVLGFGETEADGMPKYCIGGFLVSGELGVKDKGVYGGFQVTLQQGSHKTPILEQLGLNFGDAESWDVYLIVNTTKEAQTVDGMPGVLGNLEAGPYAQITFINPLTIASIYLQGSFAFRITDKGFRVGIDADADLSLLKSSDQGPEHAEQITLINQSVDGFIEISSDGILGFLDVVNEFLKVDILGIEGLNAGTSIGYLRINTTGKAFDARTAIPNLPDTIPDAVTRMPAGKYAQSFMYISYGIQGLDMTGWMGAEVAGNGLVFFGNTTLKYRLMENSLATIDLVEFTSGSFLYISEHGVAGGSVTTFNPWKATSHLGFNFSDTEETAILLNTTGKAIDLGLYLPAFVLEGFDGYSNLEAGTYAKVVTTSTIIEEVSAVKTGFAMKGKYSIWADFHNKCFVVESSGTMKQDFLSLGLMDLEYSGDFLITSKGLAMKMSAKAMQGSGTIEGFSLSMTGSDYFIVINTTGQDIDTLGLHIDGNGGAYARLDFSADSRFMGFDMKGKYSLLLGESELKLSGTADMSIFGTRLAGEKFDWVITSKGVAGKADLKVKSIKVGELFQIGGDFQVQLNGSKETMLNIAPETCLIAVDRAVIEMAGISAAGSLAIEARNGAFTITVPKSSPLTTSIGGIHFILTGVLNKDSFDLSADASAAWGDKVIAELAGTAHLRVSSAHGLQASIKGGLYIFGHDTGHRIDRSVDLEGFSISFAVTPSIALPGALDFVNLHSGSGFSGTISNKGIVMDANCTVKVHSTQFGSISGHFDTIRGEWYFKGGTSIGGSFAGVDYSLNMSFDLFHSRTNPEKNRNTVHAWSRASYEYTTRDWRWRKHHHTAEGTASGNITKSRASMSGTISIDYLPDIHFTINLGGGSLFKLSDVAGFKVFLDTNSNRIQDAGEFSTVADENGYFTFETGQFLSSATAFPTTEGTSLGVLKVFDKNGNNIIDAEEGMFVISGGHDIHSGAPNEVTYVISAADYGSILAPAASSLSHMRDMLVSRGMDSAEAWRRIKAAFGIDYVGDVTLLDPNMAEAALGDDSPHFTIEAGFMDMSLLMANGSDALRALFTDTGAITDTMIHGALLSAIAGQVALVEDPGYDIGLNENGAAILLPPALDLTDSAVVKNIFASAYEILTSGMNQSSLPNETMKGNVLSVAAHLISVQKSYCNEMEAEKIDSFTEALALVKYIALEENETVLNSVAAGTLNAESFISGYSRQTLLTSLRTLNLPYSNHSPDIGVPSGLEIGNSLGMDIALTVKDPDGVSSDVKLSVETSDTRVVSDDMMSLTGTGINRTLTLQTSSKFAGLTVITIVADDGSGSDPISRTSFNLISLAGVTLGQGTLETTSSTSRIIIPVTLDVPSNLDVTIRYALGGNVTAGVNYSIGTGSFTIRAGQTSGSIVIDLLSSATVSEAHLDLSITGIANGYSIRPGAILSTALPTLPASQYGPGGSMTNSRFGSTATGSISGVGSISGGIMNQSADQGSLGDQNGLLIGSGGHNGNTGPVTQSAASLTRELLTSSEADGSRGAGAGQYQWAQSKGSSQSGSAVRSGGHGTQHLGGLGGGLLTALPEEHSGGAAGEIAGNFGSDSFGDDLFGSEGSDSDELSQAGE</sequence>
<dbReference type="Gene3D" id="2.60.40.2030">
    <property type="match status" value="1"/>
</dbReference>
<name>A0A2N1PN32_9BACT</name>
<feature type="compositionally biased region" description="Polar residues" evidence="1">
    <location>
        <begin position="4111"/>
        <end position="4132"/>
    </location>
</feature>
<feature type="region of interest" description="Disordered" evidence="1">
    <location>
        <begin position="4096"/>
        <end position="4220"/>
    </location>
</feature>
<organism evidence="2 3">
    <name type="scientific">Candidatus Wallbacteria bacterium HGW-Wallbacteria-1</name>
    <dbReference type="NCBI Taxonomy" id="2013854"/>
    <lineage>
        <taxon>Bacteria</taxon>
        <taxon>Candidatus Walliibacteriota</taxon>
    </lineage>
</organism>
<comment type="caution">
    <text evidence="2">The sequence shown here is derived from an EMBL/GenBank/DDBJ whole genome shotgun (WGS) entry which is preliminary data.</text>
</comment>